<name>A0A3E2HHV3_SCYLI</name>
<evidence type="ECO:0000256" key="4">
    <source>
        <dbReference type="ARBA" id="ARBA00023136"/>
    </source>
</evidence>
<evidence type="ECO:0000256" key="6">
    <source>
        <dbReference type="SAM" id="MobiDB-lite"/>
    </source>
</evidence>
<evidence type="ECO:0000313" key="9">
    <source>
        <dbReference type="EMBL" id="RFU32999.1"/>
    </source>
</evidence>
<evidence type="ECO:0000256" key="3">
    <source>
        <dbReference type="ARBA" id="ARBA00022989"/>
    </source>
</evidence>
<evidence type="ECO:0000256" key="5">
    <source>
        <dbReference type="ARBA" id="ARBA00038359"/>
    </source>
</evidence>
<dbReference type="GO" id="GO:0016020">
    <property type="term" value="C:membrane"/>
    <property type="evidence" value="ECO:0007669"/>
    <property type="project" value="UniProtKB-SubCell"/>
</dbReference>
<feature type="domain" description="Rhodopsin" evidence="8">
    <location>
        <begin position="40"/>
        <end position="280"/>
    </location>
</feature>
<accession>A0A3E2HHV3</accession>
<sequence length="341" mass="38386">MLATEKYSKDSCGVKPRDRTKLVSSVGITFGVLAVIAFCLRITSRFTRSGGSFGMDDYTMILAVCLVIPLSALSVPLAVHGLGRDIWNVSFDDIGYISYIFFWDELIYLGSLPIIKISILLFYLRIFPRQGFKYCVYALIAANIGYLISFEVISIWQCRPLDAAWKRWDGTYPSKCNNINLQSWLSATFNIILDLFMFILPLPELYKLSMSPKKKFHIMLMFSVGLFVTIVSCLRLKFLVQFGNTTNLTQDYTNIGVWSTIEVPMGIICACMPAIRSLFRNIFPTVFSSTTKDASAASSMPKGSRVTNSSIARQLSSKPKHNDEESFVQLVEMDSRGESRV</sequence>
<dbReference type="STRING" id="5539.A0A3E2HHV3"/>
<keyword evidence="3 7" id="KW-1133">Transmembrane helix</keyword>
<feature type="non-terminal residue" evidence="9">
    <location>
        <position position="1"/>
    </location>
</feature>
<feature type="transmembrane region" description="Helical" evidence="7">
    <location>
        <begin position="99"/>
        <end position="124"/>
    </location>
</feature>
<feature type="region of interest" description="Disordered" evidence="6">
    <location>
        <begin position="294"/>
        <end position="341"/>
    </location>
</feature>
<evidence type="ECO:0000313" key="10">
    <source>
        <dbReference type="Proteomes" id="UP000258309"/>
    </source>
</evidence>
<feature type="transmembrane region" description="Helical" evidence="7">
    <location>
        <begin position="218"/>
        <end position="240"/>
    </location>
</feature>
<dbReference type="Pfam" id="PF20684">
    <property type="entry name" value="Fung_rhodopsin"/>
    <property type="match status" value="1"/>
</dbReference>
<dbReference type="AlphaFoldDB" id="A0A3E2HHV3"/>
<evidence type="ECO:0000256" key="7">
    <source>
        <dbReference type="SAM" id="Phobius"/>
    </source>
</evidence>
<dbReference type="InterPro" id="IPR049326">
    <property type="entry name" value="Rhodopsin_dom_fungi"/>
</dbReference>
<feature type="transmembrane region" description="Helical" evidence="7">
    <location>
        <begin position="184"/>
        <end position="206"/>
    </location>
</feature>
<keyword evidence="2 7" id="KW-0812">Transmembrane</keyword>
<keyword evidence="10" id="KW-1185">Reference proteome</keyword>
<evidence type="ECO:0000259" key="8">
    <source>
        <dbReference type="Pfam" id="PF20684"/>
    </source>
</evidence>
<keyword evidence="4 7" id="KW-0472">Membrane</keyword>
<feature type="transmembrane region" description="Helical" evidence="7">
    <location>
        <begin position="22"/>
        <end position="40"/>
    </location>
</feature>
<comment type="similarity">
    <text evidence="5">Belongs to the SAT4 family.</text>
</comment>
<comment type="caution">
    <text evidence="9">The sequence shown here is derived from an EMBL/GenBank/DDBJ whole genome shotgun (WGS) entry which is preliminary data.</text>
</comment>
<gene>
    <name evidence="9" type="ORF">B7463_g3331</name>
</gene>
<protein>
    <recommendedName>
        <fullName evidence="8">Rhodopsin domain-containing protein</fullName>
    </recommendedName>
</protein>
<feature type="transmembrane region" description="Helical" evidence="7">
    <location>
        <begin position="136"/>
        <end position="156"/>
    </location>
</feature>
<dbReference type="InterPro" id="IPR052337">
    <property type="entry name" value="SAT4-like"/>
</dbReference>
<dbReference type="EMBL" id="NCSJ02000043">
    <property type="protein sequence ID" value="RFU32999.1"/>
    <property type="molecule type" value="Genomic_DNA"/>
</dbReference>
<evidence type="ECO:0000256" key="2">
    <source>
        <dbReference type="ARBA" id="ARBA00022692"/>
    </source>
</evidence>
<dbReference type="OMA" id="ACAKTSI"/>
<reference evidence="9 10" key="1">
    <citation type="submission" date="2018-05" db="EMBL/GenBank/DDBJ databases">
        <title>Draft genome sequence of Scytalidium lignicola DSM 105466, a ubiquitous saprotrophic fungus.</title>
        <authorList>
            <person name="Buettner E."/>
            <person name="Gebauer A.M."/>
            <person name="Hofrichter M."/>
            <person name="Liers C."/>
            <person name="Kellner H."/>
        </authorList>
    </citation>
    <scope>NUCLEOTIDE SEQUENCE [LARGE SCALE GENOMIC DNA]</scope>
    <source>
        <strain evidence="9 10">DSM 105466</strain>
    </source>
</reference>
<evidence type="ECO:0000256" key="1">
    <source>
        <dbReference type="ARBA" id="ARBA00004141"/>
    </source>
</evidence>
<dbReference type="PANTHER" id="PTHR33048:SF160">
    <property type="entry name" value="SAT4 FAMILY MEMBRANE PROTEIN"/>
    <property type="match status" value="1"/>
</dbReference>
<comment type="subcellular location">
    <subcellularLocation>
        <location evidence="1">Membrane</location>
        <topology evidence="1">Multi-pass membrane protein</topology>
    </subcellularLocation>
</comment>
<proteinExistence type="inferred from homology"/>
<dbReference type="PANTHER" id="PTHR33048">
    <property type="entry name" value="PTH11-LIKE INTEGRAL MEMBRANE PROTEIN (AFU_ORTHOLOGUE AFUA_5G11245)"/>
    <property type="match status" value="1"/>
</dbReference>
<feature type="non-terminal residue" evidence="9">
    <location>
        <position position="341"/>
    </location>
</feature>
<dbReference type="Proteomes" id="UP000258309">
    <property type="component" value="Unassembled WGS sequence"/>
</dbReference>
<feature type="transmembrane region" description="Helical" evidence="7">
    <location>
        <begin position="60"/>
        <end position="79"/>
    </location>
</feature>
<dbReference type="OrthoDB" id="2496787at2759"/>
<organism evidence="9 10">
    <name type="scientific">Scytalidium lignicola</name>
    <name type="common">Hyphomycete</name>
    <dbReference type="NCBI Taxonomy" id="5539"/>
    <lineage>
        <taxon>Eukaryota</taxon>
        <taxon>Fungi</taxon>
        <taxon>Dikarya</taxon>
        <taxon>Ascomycota</taxon>
        <taxon>Pezizomycotina</taxon>
        <taxon>Leotiomycetes</taxon>
        <taxon>Leotiomycetes incertae sedis</taxon>
        <taxon>Scytalidium</taxon>
    </lineage>
</organism>
<feature type="compositionally biased region" description="Polar residues" evidence="6">
    <location>
        <begin position="305"/>
        <end position="317"/>
    </location>
</feature>